<dbReference type="InterPro" id="IPR003752">
    <property type="entry name" value="DiS_bond_form_DsbB/BdbC"/>
</dbReference>
<keyword evidence="5" id="KW-0997">Cell inner membrane</keyword>
<keyword evidence="18" id="KW-1185">Reference proteome</keyword>
<keyword evidence="9 14" id="KW-0560">Oxidoreductase</keyword>
<evidence type="ECO:0000256" key="14">
    <source>
        <dbReference type="HAMAP-Rule" id="MF_00286"/>
    </source>
</evidence>
<comment type="caution">
    <text evidence="14">Lacks conserved residue(s) required for the propagation of feature annotation.</text>
</comment>
<dbReference type="Proteomes" id="UP000054854">
    <property type="component" value="Unassembled WGS sequence"/>
</dbReference>
<dbReference type="Gene3D" id="1.20.1550.10">
    <property type="entry name" value="DsbB-like"/>
    <property type="match status" value="1"/>
</dbReference>
<evidence type="ECO:0000256" key="11">
    <source>
        <dbReference type="ARBA" id="ARBA00023157"/>
    </source>
</evidence>
<evidence type="ECO:0000256" key="5">
    <source>
        <dbReference type="ARBA" id="ARBA00022519"/>
    </source>
</evidence>
<feature type="topological domain" description="Cytoplasmic" evidence="14">
    <location>
        <begin position="159"/>
        <end position="171"/>
    </location>
</feature>
<accession>A0A378IFK0</accession>
<feature type="topological domain" description="Cytoplasmic" evidence="14">
    <location>
        <begin position="1"/>
        <end position="9"/>
    </location>
</feature>
<keyword evidence="13 14" id="KW-0676">Redox-active center</keyword>
<keyword evidence="3 14" id="KW-0813">Transport</keyword>
<keyword evidence="10 14" id="KW-0472">Membrane</keyword>
<evidence type="ECO:0000256" key="15">
    <source>
        <dbReference type="SAM" id="Phobius"/>
    </source>
</evidence>
<evidence type="ECO:0000313" key="16">
    <source>
        <dbReference type="EMBL" id="KTC91953.1"/>
    </source>
</evidence>
<evidence type="ECO:0000256" key="12">
    <source>
        <dbReference type="ARBA" id="ARBA00023186"/>
    </source>
</evidence>
<keyword evidence="11 14" id="KW-1015">Disulfide bond</keyword>
<evidence type="ECO:0000313" key="17">
    <source>
        <dbReference type="EMBL" id="STX33746.1"/>
    </source>
</evidence>
<dbReference type="Proteomes" id="UP000255316">
    <property type="component" value="Unassembled WGS sequence"/>
</dbReference>
<evidence type="ECO:0000256" key="10">
    <source>
        <dbReference type="ARBA" id="ARBA00023136"/>
    </source>
</evidence>
<keyword evidence="12 14" id="KW-0143">Chaperone</keyword>
<keyword evidence="4 14" id="KW-1003">Cell membrane</keyword>
<proteinExistence type="inferred from homology"/>
<dbReference type="GO" id="GO:0009055">
    <property type="term" value="F:electron transfer activity"/>
    <property type="evidence" value="ECO:0007669"/>
    <property type="project" value="UniProtKB-UniRule"/>
</dbReference>
<dbReference type="InterPro" id="IPR023380">
    <property type="entry name" value="DsbB-like_sf"/>
</dbReference>
<dbReference type="InterPro" id="IPR050183">
    <property type="entry name" value="DsbB"/>
</dbReference>
<dbReference type="PANTHER" id="PTHR36570">
    <property type="entry name" value="DISULFIDE BOND FORMATION PROTEIN B"/>
    <property type="match status" value="1"/>
</dbReference>
<evidence type="ECO:0000256" key="9">
    <source>
        <dbReference type="ARBA" id="ARBA00023002"/>
    </source>
</evidence>
<keyword evidence="6 14" id="KW-0812">Transmembrane</keyword>
<dbReference type="EMBL" id="LNXX01000007">
    <property type="protein sequence ID" value="KTC91953.1"/>
    <property type="molecule type" value="Genomic_DNA"/>
</dbReference>
<dbReference type="STRING" id="28085.Lcin_0732"/>
<dbReference type="PANTHER" id="PTHR36570:SF3">
    <property type="entry name" value="DISULFIDE BOND FORMATION PROTEIN B"/>
    <property type="match status" value="1"/>
</dbReference>
<sequence>MRKNTYRKVQTFTAALTAFVLFASFYFEYVVGLIPCPLCMMQRICVFLLLAILGISFYTLKRAHIISALQIIIASAGLYFSLRQLWLQSLPAGKAPACMPGLDVLIRYFPWQTVVKTLFLGTGDCAEVNWQLLGISMPGWCALYFLFIALLGCFLFWHTRRSTLHENLFCL</sequence>
<evidence type="ECO:0000256" key="1">
    <source>
        <dbReference type="ARBA" id="ARBA00004429"/>
    </source>
</evidence>
<reference evidence="17 19" key="2">
    <citation type="submission" date="2018-06" db="EMBL/GenBank/DDBJ databases">
        <authorList>
            <consortium name="Pathogen Informatics"/>
            <person name="Doyle S."/>
        </authorList>
    </citation>
    <scope>NUCLEOTIDE SEQUENCE [LARGE SCALE GENOMIC DNA]</scope>
    <source>
        <strain evidence="17 19">NCTC12438</strain>
    </source>
</reference>
<dbReference type="HAMAP" id="MF_00286">
    <property type="entry name" value="DsbB"/>
    <property type="match status" value="1"/>
</dbReference>
<evidence type="ECO:0000256" key="3">
    <source>
        <dbReference type="ARBA" id="ARBA00022448"/>
    </source>
</evidence>
<feature type="disulfide bond" description="Redox-active" evidence="14">
    <location>
        <begin position="36"/>
        <end position="39"/>
    </location>
</feature>
<dbReference type="GO" id="GO:0005886">
    <property type="term" value="C:plasma membrane"/>
    <property type="evidence" value="ECO:0007669"/>
    <property type="project" value="UniProtKB-SubCell"/>
</dbReference>
<keyword evidence="8 14" id="KW-1133">Transmembrane helix</keyword>
<dbReference type="AlphaFoldDB" id="A0A378IFK0"/>
<comment type="subcellular location">
    <subcellularLocation>
        <location evidence="1">Cell inner membrane</location>
        <topology evidence="1">Multi-pass membrane protein</topology>
    </subcellularLocation>
    <subcellularLocation>
        <location evidence="14">Cell membrane</location>
        <topology evidence="14">Multi-pass membrane protein</topology>
    </subcellularLocation>
</comment>
<keyword evidence="7 14" id="KW-0249">Electron transport</keyword>
<evidence type="ECO:0000256" key="6">
    <source>
        <dbReference type="ARBA" id="ARBA00022692"/>
    </source>
</evidence>
<dbReference type="EMBL" id="UGNX01000001">
    <property type="protein sequence ID" value="STX33746.1"/>
    <property type="molecule type" value="Genomic_DNA"/>
</dbReference>
<feature type="transmembrane region" description="Helical" evidence="15">
    <location>
        <begin position="65"/>
        <end position="82"/>
    </location>
</feature>
<feature type="transmembrane region" description="Helical" evidence="15">
    <location>
        <begin position="137"/>
        <end position="157"/>
    </location>
</feature>
<protein>
    <recommendedName>
        <fullName evidence="14">Disulfide bond formation protein B</fullName>
    </recommendedName>
    <alternativeName>
        <fullName evidence="14">Disulfide oxidoreductase</fullName>
    </alternativeName>
</protein>
<feature type="transmembrane region" description="Helical" evidence="15">
    <location>
        <begin position="12"/>
        <end position="34"/>
    </location>
</feature>
<dbReference type="GO" id="GO:0015035">
    <property type="term" value="F:protein-disulfide reductase activity"/>
    <property type="evidence" value="ECO:0007669"/>
    <property type="project" value="UniProtKB-UniRule"/>
</dbReference>
<name>A0A378IFK0_9GAMM</name>
<evidence type="ECO:0000313" key="18">
    <source>
        <dbReference type="Proteomes" id="UP000054854"/>
    </source>
</evidence>
<feature type="topological domain" description="Periplasmic" evidence="14">
    <location>
        <begin position="27"/>
        <end position="44"/>
    </location>
</feature>
<evidence type="ECO:0000256" key="8">
    <source>
        <dbReference type="ARBA" id="ARBA00022989"/>
    </source>
</evidence>
<dbReference type="RefSeq" id="WP_058463956.1">
    <property type="nucleotide sequence ID" value="NZ_CAAAHQ010000009.1"/>
</dbReference>
<comment type="function">
    <text evidence="14">Required for disulfide bond formation in some periplasmic proteins. Acts by oxidizing the DsbA protein.</text>
</comment>
<feature type="transmembrane region" description="Helical" evidence="15">
    <location>
        <begin position="40"/>
        <end position="58"/>
    </location>
</feature>
<evidence type="ECO:0000256" key="7">
    <source>
        <dbReference type="ARBA" id="ARBA00022982"/>
    </source>
</evidence>
<reference evidence="16 18" key="1">
    <citation type="submission" date="2015-11" db="EMBL/GenBank/DDBJ databases">
        <title>Genomic analysis of 38 Legionella species identifies large and diverse effector repertoires.</title>
        <authorList>
            <person name="Burstein D."/>
            <person name="Amaro F."/>
            <person name="Zusman T."/>
            <person name="Lifshitz Z."/>
            <person name="Cohen O."/>
            <person name="Gilbert J.A."/>
            <person name="Pupko T."/>
            <person name="Shuman H.A."/>
            <person name="Segal G."/>
        </authorList>
    </citation>
    <scope>NUCLEOTIDE SEQUENCE [LARGE SCALE GENOMIC DNA]</scope>
    <source>
        <strain evidence="16 18">CDC#72-OH-14</strain>
    </source>
</reference>
<evidence type="ECO:0000313" key="19">
    <source>
        <dbReference type="Proteomes" id="UP000255316"/>
    </source>
</evidence>
<dbReference type="SUPFAM" id="SSF158442">
    <property type="entry name" value="DsbB-like"/>
    <property type="match status" value="1"/>
</dbReference>
<dbReference type="Pfam" id="PF02600">
    <property type="entry name" value="DsbB"/>
    <property type="match status" value="1"/>
</dbReference>
<organism evidence="17 19">
    <name type="scientific">Legionella cincinnatiensis</name>
    <dbReference type="NCBI Taxonomy" id="28085"/>
    <lineage>
        <taxon>Bacteria</taxon>
        <taxon>Pseudomonadati</taxon>
        <taxon>Pseudomonadota</taxon>
        <taxon>Gammaproteobacteria</taxon>
        <taxon>Legionellales</taxon>
        <taxon>Legionellaceae</taxon>
        <taxon>Legionella</taxon>
    </lineage>
</organism>
<evidence type="ECO:0000256" key="13">
    <source>
        <dbReference type="ARBA" id="ARBA00023284"/>
    </source>
</evidence>
<evidence type="ECO:0000256" key="2">
    <source>
        <dbReference type="ARBA" id="ARBA00008823"/>
    </source>
</evidence>
<dbReference type="InterPro" id="IPR022920">
    <property type="entry name" value="Disulphide_bond_form_DsbB"/>
</dbReference>
<dbReference type="GO" id="GO:0006457">
    <property type="term" value="P:protein folding"/>
    <property type="evidence" value="ECO:0007669"/>
    <property type="project" value="InterPro"/>
</dbReference>
<evidence type="ECO:0000256" key="4">
    <source>
        <dbReference type="ARBA" id="ARBA00022475"/>
    </source>
</evidence>
<dbReference type="OrthoDB" id="3711263at2"/>
<gene>
    <name evidence="14 17" type="primary">dsbB</name>
    <name evidence="16" type="ORF">Lcin_0732</name>
    <name evidence="17" type="ORF">NCTC12438_00324</name>
</gene>
<comment type="similarity">
    <text evidence="2 14">Belongs to the DsbB family.</text>
</comment>